<dbReference type="RefSeq" id="WP_099592286.1">
    <property type="nucleotide sequence ID" value="NZ_MDGM01000012.1"/>
</dbReference>
<dbReference type="EMBL" id="MDGM01000012">
    <property type="protein sequence ID" value="PIB24007.1"/>
    <property type="molecule type" value="Genomic_DNA"/>
</dbReference>
<sequence>MQKISLIICGSAMLALTGCFVNTETERGLVGAATGAVVASTAGGNVVAGAVVGGAAGVLCDDVGICR</sequence>
<comment type="caution">
    <text evidence="1">The sequence shown here is derived from an EMBL/GenBank/DDBJ whole genome shotgun (WGS) entry which is preliminary data.</text>
</comment>
<evidence type="ECO:0000313" key="1">
    <source>
        <dbReference type="EMBL" id="PIB24007.1"/>
    </source>
</evidence>
<gene>
    <name evidence="1" type="ORF">BFP76_01790</name>
</gene>
<evidence type="ECO:0000313" key="2">
    <source>
        <dbReference type="Proteomes" id="UP000231516"/>
    </source>
</evidence>
<organism evidence="1 2">
    <name type="scientific">Paramylibacter kogurei</name>
    <dbReference type="NCBI Taxonomy" id="1889778"/>
    <lineage>
        <taxon>Bacteria</taxon>
        <taxon>Pseudomonadati</taxon>
        <taxon>Pseudomonadota</taxon>
        <taxon>Alphaproteobacteria</taxon>
        <taxon>Rhodobacterales</taxon>
        <taxon>Paracoccaceae</taxon>
        <taxon>Paramylibacter</taxon>
    </lineage>
</organism>
<protein>
    <recommendedName>
        <fullName evidence="3">YMGG-like Gly-zipper domain-containing protein</fullName>
    </recommendedName>
</protein>
<reference evidence="1 2" key="1">
    <citation type="submission" date="2016-08" db="EMBL/GenBank/DDBJ databases">
        <title>Draft genome of Amylibacter sp. strain 4G11.</title>
        <authorList>
            <person name="Wong S.-K."/>
            <person name="Hamasaki K."/>
            <person name="Yoshizawa S."/>
        </authorList>
    </citation>
    <scope>NUCLEOTIDE SEQUENCE [LARGE SCALE GENOMIC DNA]</scope>
    <source>
        <strain evidence="1 2">4G11</strain>
    </source>
</reference>
<dbReference type="AlphaFoldDB" id="A0A2G5K391"/>
<accession>A0A2G5K391</accession>
<name>A0A2G5K391_9RHOB</name>
<evidence type="ECO:0008006" key="3">
    <source>
        <dbReference type="Google" id="ProtNLM"/>
    </source>
</evidence>
<keyword evidence="2" id="KW-1185">Reference proteome</keyword>
<proteinExistence type="predicted"/>
<dbReference type="PROSITE" id="PS51257">
    <property type="entry name" value="PROKAR_LIPOPROTEIN"/>
    <property type="match status" value="1"/>
</dbReference>
<dbReference type="Proteomes" id="UP000231516">
    <property type="component" value="Unassembled WGS sequence"/>
</dbReference>